<accession>A0AAE3W850</accession>
<evidence type="ECO:0000313" key="2">
    <source>
        <dbReference type="Proteomes" id="UP001240236"/>
    </source>
</evidence>
<name>A0AAE3W850_9ACTN</name>
<dbReference type="EMBL" id="JAUSUZ010000001">
    <property type="protein sequence ID" value="MDQ0371075.1"/>
    <property type="molecule type" value="Genomic_DNA"/>
</dbReference>
<dbReference type="AlphaFoldDB" id="A0AAE3W850"/>
<gene>
    <name evidence="1" type="ORF">J2S42_007744</name>
</gene>
<keyword evidence="2" id="KW-1185">Reference proteome</keyword>
<organism evidence="1 2">
    <name type="scientific">Catenuloplanes indicus</name>
    <dbReference type="NCBI Taxonomy" id="137267"/>
    <lineage>
        <taxon>Bacteria</taxon>
        <taxon>Bacillati</taxon>
        <taxon>Actinomycetota</taxon>
        <taxon>Actinomycetes</taxon>
        <taxon>Micromonosporales</taxon>
        <taxon>Micromonosporaceae</taxon>
        <taxon>Catenuloplanes</taxon>
    </lineage>
</organism>
<proteinExistence type="predicted"/>
<protein>
    <submittedName>
        <fullName evidence="1">Uncharacterized protein</fullName>
    </submittedName>
</protein>
<reference evidence="1 2" key="1">
    <citation type="submission" date="2023-07" db="EMBL/GenBank/DDBJ databases">
        <title>Sequencing the genomes of 1000 actinobacteria strains.</title>
        <authorList>
            <person name="Klenk H.-P."/>
        </authorList>
    </citation>
    <scope>NUCLEOTIDE SEQUENCE [LARGE SCALE GENOMIC DNA]</scope>
    <source>
        <strain evidence="1 2">DSM 44709</strain>
    </source>
</reference>
<dbReference type="Proteomes" id="UP001240236">
    <property type="component" value="Unassembled WGS sequence"/>
</dbReference>
<dbReference type="RefSeq" id="WP_307247555.1">
    <property type="nucleotide sequence ID" value="NZ_JAUSUZ010000001.1"/>
</dbReference>
<evidence type="ECO:0000313" key="1">
    <source>
        <dbReference type="EMBL" id="MDQ0371075.1"/>
    </source>
</evidence>
<comment type="caution">
    <text evidence="1">The sequence shown here is derived from an EMBL/GenBank/DDBJ whole genome shotgun (WGS) entry which is preliminary data.</text>
</comment>
<sequence>MARERERPSQGATEAAVVHLLRDAILSIRFEVAPLRDDVPERERLHRAWVLADLCHNLPAWLDPTHRARIHEGVEYLWRSAPEPRRAWLRSRWDEIGYDHAWLADSPASARGE</sequence>